<name>A0ABW5M482_9BACT</name>
<evidence type="ECO:0000256" key="5">
    <source>
        <dbReference type="ARBA" id="ARBA00023180"/>
    </source>
</evidence>
<dbReference type="SUPFAM" id="SSF49299">
    <property type="entry name" value="PKD domain"/>
    <property type="match status" value="1"/>
</dbReference>
<keyword evidence="4 6" id="KW-0732">Signal</keyword>
<dbReference type="InterPro" id="IPR013783">
    <property type="entry name" value="Ig-like_fold"/>
</dbReference>
<comment type="subcellular location">
    <subcellularLocation>
        <location evidence="1">Secreted</location>
        <location evidence="1">Cell wall</location>
    </subcellularLocation>
</comment>
<dbReference type="InterPro" id="IPR035986">
    <property type="entry name" value="PKD_dom_sf"/>
</dbReference>
<dbReference type="PANTHER" id="PTHR31018:SF3">
    <property type="entry name" value="RECEPTOR PROTEIN-TYROSINE KINASE"/>
    <property type="match status" value="1"/>
</dbReference>
<dbReference type="Gene3D" id="3.80.20.20">
    <property type="entry name" value="Receptor L-domain"/>
    <property type="match status" value="4"/>
</dbReference>
<dbReference type="SUPFAM" id="SSF49313">
    <property type="entry name" value="Cadherin-like"/>
    <property type="match status" value="4"/>
</dbReference>
<dbReference type="RefSeq" id="WP_381523636.1">
    <property type="nucleotide sequence ID" value="NZ_JBHULN010000008.1"/>
</dbReference>
<evidence type="ECO:0000259" key="7">
    <source>
        <dbReference type="PROSITE" id="PS50835"/>
    </source>
</evidence>
<dbReference type="InterPro" id="IPR007110">
    <property type="entry name" value="Ig-like_dom"/>
</dbReference>
<dbReference type="EMBL" id="JBHULN010000008">
    <property type="protein sequence ID" value="MFD2571790.1"/>
    <property type="molecule type" value="Genomic_DNA"/>
</dbReference>
<feature type="chain" id="PRO_5046244263" evidence="6">
    <location>
        <begin position="26"/>
        <end position="2229"/>
    </location>
</feature>
<dbReference type="Pfam" id="PF13927">
    <property type="entry name" value="Ig_3"/>
    <property type="match status" value="1"/>
</dbReference>
<gene>
    <name evidence="8" type="ORF">ACFSUS_14180</name>
</gene>
<feature type="domain" description="Ig-like" evidence="7">
    <location>
        <begin position="1559"/>
        <end position="1645"/>
    </location>
</feature>
<dbReference type="InterPro" id="IPR011050">
    <property type="entry name" value="Pectin_lyase_fold/virulence"/>
</dbReference>
<evidence type="ECO:0000313" key="9">
    <source>
        <dbReference type="Proteomes" id="UP001597469"/>
    </source>
</evidence>
<evidence type="ECO:0000256" key="6">
    <source>
        <dbReference type="SAM" id="SignalP"/>
    </source>
</evidence>
<dbReference type="SUPFAM" id="SSF51126">
    <property type="entry name" value="Pectin lyase-like"/>
    <property type="match status" value="1"/>
</dbReference>
<accession>A0ABW5M482</accession>
<dbReference type="InterPro" id="IPR036941">
    <property type="entry name" value="Rcpt_L-dom_sf"/>
</dbReference>
<evidence type="ECO:0000256" key="2">
    <source>
        <dbReference type="ARBA" id="ARBA00022512"/>
    </source>
</evidence>
<evidence type="ECO:0000256" key="3">
    <source>
        <dbReference type="ARBA" id="ARBA00022525"/>
    </source>
</evidence>
<dbReference type="SMART" id="SM00736">
    <property type="entry name" value="CADG"/>
    <property type="match status" value="3"/>
</dbReference>
<dbReference type="InterPro" id="IPR051648">
    <property type="entry name" value="CWI-Assembly_Regulator"/>
</dbReference>
<evidence type="ECO:0000256" key="1">
    <source>
        <dbReference type="ARBA" id="ARBA00004191"/>
    </source>
</evidence>
<reference evidence="9" key="1">
    <citation type="journal article" date="2019" name="Int. J. Syst. Evol. Microbiol.">
        <title>The Global Catalogue of Microorganisms (GCM) 10K type strain sequencing project: providing services to taxonomists for standard genome sequencing and annotation.</title>
        <authorList>
            <consortium name="The Broad Institute Genomics Platform"/>
            <consortium name="The Broad Institute Genome Sequencing Center for Infectious Disease"/>
            <person name="Wu L."/>
            <person name="Ma J."/>
        </authorList>
    </citation>
    <scope>NUCLEOTIDE SEQUENCE [LARGE SCALE GENOMIC DNA]</scope>
    <source>
        <strain evidence="9">KCTC 42805</strain>
    </source>
</reference>
<organism evidence="8 9">
    <name type="scientific">Spirosoma soli</name>
    <dbReference type="NCBI Taxonomy" id="1770529"/>
    <lineage>
        <taxon>Bacteria</taxon>
        <taxon>Pseudomonadati</taxon>
        <taxon>Bacteroidota</taxon>
        <taxon>Cytophagia</taxon>
        <taxon>Cytophagales</taxon>
        <taxon>Cytophagaceae</taxon>
        <taxon>Spirosoma</taxon>
    </lineage>
</organism>
<dbReference type="PROSITE" id="PS50835">
    <property type="entry name" value="IG_LIKE"/>
    <property type="match status" value="1"/>
</dbReference>
<sequence>MKNHYLLRLLLLVLCLLCVGLTAQAQCPTGGVTLSTQAEVNAFPAGCPNLPGTLTISGADITNLNSLSALTSVEGQLRILNNTSLTSVSGLSALRQVGTSLIIQNNAVLPNLSGLQSLTSVEGLLTIRDNAALTSISSLSALRQVGASLTIQNNAVLPNLSGLQSLTSVQNLLTIQDNAALTSISSLSALRQVGASLRIQNNAVLPNLSGLQSLTSVQNLLTIQDNAQLSLCATPPICRLLPTITGTITIRNNAPGCATRAEVEANCRGLTITDFAASPNPVCAGSPVTFTATVSNVVTPYSFTITNGASTSIATNSSNTALSQTLTASGSGPQPFTLTVSSPGGSATSVTTSVTVNAVTVTNPTVSDATEGQPFSQTFTASGGATPYRFRVEGGDSRLPTGLSLSESGILSGTPTQTGNFPIAVRATDASLVCEGSGTTYPLRVNPPVVQCPTGDVRLSTQAEVNAFPPGCSTVPGSLTISGIDITDLSPLASLTSVGANLIVNNNSLLTSMSGLNALRQVGGNLEIISNNALPNLSGLESLTSVRDLLTIYENESLTTVSSLSALQQVGVLDISINNALPNLSGLQSLTSVEGGLFILENLLLTSVSSLSGIRQVRGNIRIQGNSALADLSGLESLTGVGGELAIANNPSLTSVRGLSALRQVGEDLFIFSNDVLPSLSGFDALTSVASDVFIVDNAQLSTCSTEPICRLLPSITGAITIRNNAPGCDTRAEVEANCAGPTITSFGASPNPVCAGSPVTFTATLGNVVTPYSFTLTNGAGTSIATTSSTTALSQTLTASGTGPQPFTLTVSSGGQLTTATTSVTVNGAAPTRLYVNDDATGANTGLTWQDAFTDLQSALTFSCRQNLTEIWIARGVYKPRSGAVGDAFAMLPNVAIYGGFNGGETDLTQRPPITPENPSSTTLSADINNDNTVLGNSRYIIYNTLRLTSTAILDGAVITDPLSGTQTAAIMNNSSTDPRSGFGSECSPQFRNLLFTGYVTGQDFVSSSGLFVNNVAIEGSIASPSFVNCVFRANQGNPGNGASILNVTSSRPESSSATKISLQFTNCIFANNSAPQLINFTIRGSIQTQFTNCSFLNVPDGIAENRRSQVDPAIDIQLTNCVLWNTGGANTFRQDPSTSLSVTAQYSLLDQAITGYTSGPNNLTTTSSPFVSATNLRLLPCSPGIDAGLNSATGLNGITTDVDNNPRRFNNAGAPAGIVDMGAYEFQGTTSLTVTNPTVTTATQGVAFNQTFTAAGGTQPYSFSLASGSLPPGLSLATTGVLSGTPSQEGSYTLTVRATDASGCVGTGGVYSLTVTAPVVNQPTITGFAANPNPVCAGSPITFTATIGNVTGDYGWSISNGGPPVGSAGPSSATAFSTQLTAIGSGLQTFTLTVTSGGQVATATTTVTVDALPVAELTNNGPLTCNQTSVTLTASGGTSYSFSAGASQIGATNQAVVTTSGTYSVTVANATGCVSATSTTVESSTAAAQVSISPVSATLSCASPTVSLTALGTGDVRWSTTETTPVISVSVAGTYSVTITNASGCTATTSARVEQAPDQTIAFTQQPLSATSVTVGATVSTGVTVSGNPTSYQWYKDNLNNPLSGQTSASLTLANVQLSDAGTYSVVITGSCNSLTSTAFSLSVSSPVVETGPFAITAVTTLNCTPVLPNRFSISFTPRYSGLTGQPISFSVANELLPTTEPGPFTIRLYTDNPRITLKATQQGTPQEANFVYDWLAACQASESANTAPTVVLPVPPQSATVGVGYSYVIPEGTFTDAQTPGSLQVSARGLPPGLSLTGYTLSGVPSTTVGSPFTATLTATDPGGLAVSTSVLFSIAPGLSVPPAPSQPFAITGVSMLSCTPIADRININFAPQYVGLNGQAIAFEVVNELAATNEPAPYSLTLYRDNPRITLRARQTGSVGEASFVYDWLAGCASQGQDNTAPRLNSAVGSQTAVVGQSYVLSLANVFLDQETPQSLTLSASGLPAGLALVGSTISGTPSVTGVSTVVVRATDPGGLSLTVSFGLTVSAASSQTVTPPVGEPGSFTITGVQTLSCVVVNAGLRAVTFQPQYAGVTGPPISFRVVNELAATSQPGPYTLNLYTDNPAVLLRATQNGSAGEASFVYNWLAGCSGGSARQGVEAVAPLEVLVLGNPTPGDVVEVLVKGAGGQALSLRVVDERGRLMSERRVGGEESDQPQPVRLGQSAGRYLIQVSTPSQQRTVKVLKR</sequence>
<dbReference type="Proteomes" id="UP001597469">
    <property type="component" value="Unassembled WGS sequence"/>
</dbReference>
<dbReference type="Pfam" id="PF05345">
    <property type="entry name" value="He_PIG"/>
    <property type="match status" value="4"/>
</dbReference>
<dbReference type="SMART" id="SM00409">
    <property type="entry name" value="IG"/>
    <property type="match status" value="1"/>
</dbReference>
<dbReference type="SUPFAM" id="SSF52058">
    <property type="entry name" value="L domain-like"/>
    <property type="match status" value="4"/>
</dbReference>
<dbReference type="InterPro" id="IPR036179">
    <property type="entry name" value="Ig-like_dom_sf"/>
</dbReference>
<keyword evidence="3" id="KW-0964">Secreted</keyword>
<evidence type="ECO:0000313" key="8">
    <source>
        <dbReference type="EMBL" id="MFD2571790.1"/>
    </source>
</evidence>
<dbReference type="PANTHER" id="PTHR31018">
    <property type="entry name" value="SPORULATION-SPECIFIC PROTEIN-RELATED"/>
    <property type="match status" value="1"/>
</dbReference>
<dbReference type="InterPro" id="IPR006644">
    <property type="entry name" value="Cadg"/>
</dbReference>
<protein>
    <submittedName>
        <fullName evidence="8">Ig domain-containing protein</fullName>
    </submittedName>
</protein>
<proteinExistence type="predicted"/>
<dbReference type="InterPro" id="IPR015919">
    <property type="entry name" value="Cadherin-like_sf"/>
</dbReference>
<keyword evidence="9" id="KW-1185">Reference proteome</keyword>
<evidence type="ECO:0000256" key="4">
    <source>
        <dbReference type="ARBA" id="ARBA00022729"/>
    </source>
</evidence>
<dbReference type="SUPFAM" id="SSF48726">
    <property type="entry name" value="Immunoglobulin"/>
    <property type="match status" value="1"/>
</dbReference>
<keyword evidence="5" id="KW-0325">Glycoprotein</keyword>
<dbReference type="Gene3D" id="2.60.40.10">
    <property type="entry name" value="Immunoglobulins"/>
    <property type="match status" value="6"/>
</dbReference>
<dbReference type="InterPro" id="IPR003599">
    <property type="entry name" value="Ig_sub"/>
</dbReference>
<comment type="caution">
    <text evidence="8">The sequence shown here is derived from an EMBL/GenBank/DDBJ whole genome shotgun (WGS) entry which is preliminary data.</text>
</comment>
<keyword evidence="2" id="KW-0134">Cell wall</keyword>
<feature type="signal peptide" evidence="6">
    <location>
        <begin position="1"/>
        <end position="25"/>
    </location>
</feature>